<evidence type="ECO:0000256" key="1">
    <source>
        <dbReference type="SAM" id="MobiDB-lite"/>
    </source>
</evidence>
<evidence type="ECO:0000313" key="3">
    <source>
        <dbReference type="Proteomes" id="UP001151760"/>
    </source>
</evidence>
<dbReference type="Proteomes" id="UP001151760">
    <property type="component" value="Unassembled WGS sequence"/>
</dbReference>
<feature type="region of interest" description="Disordered" evidence="1">
    <location>
        <begin position="50"/>
        <end position="96"/>
    </location>
</feature>
<feature type="compositionally biased region" description="Low complexity" evidence="1">
    <location>
        <begin position="68"/>
        <end position="83"/>
    </location>
</feature>
<feature type="compositionally biased region" description="Polar residues" evidence="1">
    <location>
        <begin position="84"/>
        <end position="96"/>
    </location>
</feature>
<proteinExistence type="predicted"/>
<reference evidence="2" key="1">
    <citation type="journal article" date="2022" name="Int. J. Mol. Sci.">
        <title>Draft Genome of Tanacetum Coccineum: Genomic Comparison of Closely Related Tanacetum-Family Plants.</title>
        <authorList>
            <person name="Yamashiro T."/>
            <person name="Shiraishi A."/>
            <person name="Nakayama K."/>
            <person name="Satake H."/>
        </authorList>
    </citation>
    <scope>NUCLEOTIDE SEQUENCE</scope>
</reference>
<protein>
    <recommendedName>
        <fullName evidence="4">Retrotransposon gag domain-containing protein</fullName>
    </recommendedName>
</protein>
<comment type="caution">
    <text evidence="2">The sequence shown here is derived from an EMBL/GenBank/DDBJ whole genome shotgun (WGS) entry which is preliminary data.</text>
</comment>
<dbReference type="EMBL" id="BQNB010014178">
    <property type="protein sequence ID" value="GJT24987.1"/>
    <property type="molecule type" value="Genomic_DNA"/>
</dbReference>
<accession>A0ABQ5CFH8</accession>
<gene>
    <name evidence="2" type="ORF">Tco_0894924</name>
</gene>
<reference evidence="2" key="2">
    <citation type="submission" date="2022-01" db="EMBL/GenBank/DDBJ databases">
        <authorList>
            <person name="Yamashiro T."/>
            <person name="Shiraishi A."/>
            <person name="Satake H."/>
            <person name="Nakayama K."/>
        </authorList>
    </citation>
    <scope>NUCLEOTIDE SEQUENCE</scope>
</reference>
<sequence>MRLWNEGQETDISSYTTRFNELVLLCPGMVPTEQKKIKDLYQWDWNRGQARAEREADNKKRKWENFQGGSSSSSGGGNSNSNGMTTTTPVISNYNS</sequence>
<organism evidence="2 3">
    <name type="scientific">Tanacetum coccineum</name>
    <dbReference type="NCBI Taxonomy" id="301880"/>
    <lineage>
        <taxon>Eukaryota</taxon>
        <taxon>Viridiplantae</taxon>
        <taxon>Streptophyta</taxon>
        <taxon>Embryophyta</taxon>
        <taxon>Tracheophyta</taxon>
        <taxon>Spermatophyta</taxon>
        <taxon>Magnoliopsida</taxon>
        <taxon>eudicotyledons</taxon>
        <taxon>Gunneridae</taxon>
        <taxon>Pentapetalae</taxon>
        <taxon>asterids</taxon>
        <taxon>campanulids</taxon>
        <taxon>Asterales</taxon>
        <taxon>Asteraceae</taxon>
        <taxon>Asteroideae</taxon>
        <taxon>Anthemideae</taxon>
        <taxon>Anthemidinae</taxon>
        <taxon>Tanacetum</taxon>
    </lineage>
</organism>
<keyword evidence="3" id="KW-1185">Reference proteome</keyword>
<name>A0ABQ5CFH8_9ASTR</name>
<evidence type="ECO:0000313" key="2">
    <source>
        <dbReference type="EMBL" id="GJT24987.1"/>
    </source>
</evidence>
<evidence type="ECO:0008006" key="4">
    <source>
        <dbReference type="Google" id="ProtNLM"/>
    </source>
</evidence>